<dbReference type="Pfam" id="PF01195">
    <property type="entry name" value="Pept_tRNA_hydro"/>
    <property type="match status" value="1"/>
</dbReference>
<reference evidence="2" key="1">
    <citation type="journal article" date="2018" name="DNA Res.">
        <title>Multiple hybrid de novo genome assembly of finger millet, an orphan allotetraploid crop.</title>
        <authorList>
            <person name="Hatakeyama M."/>
            <person name="Aluri S."/>
            <person name="Balachadran M.T."/>
            <person name="Sivarajan S.R."/>
            <person name="Patrignani A."/>
            <person name="Gruter S."/>
            <person name="Poveda L."/>
            <person name="Shimizu-Inatsugi R."/>
            <person name="Baeten J."/>
            <person name="Francoijs K.J."/>
            <person name="Nataraja K.N."/>
            <person name="Reddy Y.A.N."/>
            <person name="Phadnis S."/>
            <person name="Ravikumar R.L."/>
            <person name="Schlapbach R."/>
            <person name="Sreeman S.M."/>
            <person name="Shimizu K.K."/>
        </authorList>
    </citation>
    <scope>NUCLEOTIDE SEQUENCE</scope>
</reference>
<keyword evidence="1" id="KW-0812">Transmembrane</keyword>
<dbReference type="EMBL" id="BQKI01000082">
    <property type="protein sequence ID" value="GJN31462.1"/>
    <property type="molecule type" value="Genomic_DNA"/>
</dbReference>
<name>A0AAV5F9Y8_ELECO</name>
<dbReference type="InterPro" id="IPR036416">
    <property type="entry name" value="Pept_tRNA_hydro_sf"/>
</dbReference>
<comment type="caution">
    <text evidence="2">The sequence shown here is derived from an EMBL/GenBank/DDBJ whole genome shotgun (WGS) entry which is preliminary data.</text>
</comment>
<dbReference type="Proteomes" id="UP001054889">
    <property type="component" value="Unassembled WGS sequence"/>
</dbReference>
<dbReference type="Gene3D" id="3.40.50.1470">
    <property type="entry name" value="Peptidyl-tRNA hydrolase"/>
    <property type="match status" value="1"/>
</dbReference>
<reference evidence="2" key="2">
    <citation type="submission" date="2021-12" db="EMBL/GenBank/DDBJ databases">
        <title>Resequencing data analysis of finger millet.</title>
        <authorList>
            <person name="Hatakeyama M."/>
            <person name="Aluri S."/>
            <person name="Balachadran M.T."/>
            <person name="Sivarajan S.R."/>
            <person name="Poveda L."/>
            <person name="Shimizu-Inatsugi R."/>
            <person name="Schlapbach R."/>
            <person name="Sreeman S.M."/>
            <person name="Shimizu K.K."/>
        </authorList>
    </citation>
    <scope>NUCLEOTIDE SEQUENCE</scope>
</reference>
<keyword evidence="3" id="KW-1185">Reference proteome</keyword>
<keyword evidence="1" id="KW-1133">Transmembrane helix</keyword>
<dbReference type="InterPro" id="IPR001328">
    <property type="entry name" value="Pept_tRNA_hydro"/>
</dbReference>
<protein>
    <submittedName>
        <fullName evidence="2">Uncharacterized protein</fullName>
    </submittedName>
</protein>
<evidence type="ECO:0000256" key="1">
    <source>
        <dbReference type="SAM" id="Phobius"/>
    </source>
</evidence>
<feature type="transmembrane region" description="Helical" evidence="1">
    <location>
        <begin position="16"/>
        <end position="36"/>
    </location>
</feature>
<dbReference type="SUPFAM" id="SSF53178">
    <property type="entry name" value="Peptidyl-tRNA hydrolase-like"/>
    <property type="match status" value="1"/>
</dbReference>
<keyword evidence="1" id="KW-0472">Membrane</keyword>
<dbReference type="GO" id="GO:0004045">
    <property type="term" value="F:peptidyl-tRNA hydrolase activity"/>
    <property type="evidence" value="ECO:0007669"/>
    <property type="project" value="InterPro"/>
</dbReference>
<proteinExistence type="predicted"/>
<evidence type="ECO:0000313" key="2">
    <source>
        <dbReference type="EMBL" id="GJN31462.1"/>
    </source>
</evidence>
<gene>
    <name evidence="2" type="primary">gb19862</name>
    <name evidence="2" type="ORF">PR202_gb19862</name>
</gene>
<dbReference type="AlphaFoldDB" id="A0AAV5F9Y8"/>
<sequence length="71" mass="8145">MAVKVSSYEKLLTDRLGHLLLIINCHLIVCLWYFLFAYDDMDLPCGVLRLQPKGGYGRHNGLVDLVFIICF</sequence>
<evidence type="ECO:0000313" key="3">
    <source>
        <dbReference type="Proteomes" id="UP001054889"/>
    </source>
</evidence>
<organism evidence="2 3">
    <name type="scientific">Eleusine coracana subsp. coracana</name>
    <dbReference type="NCBI Taxonomy" id="191504"/>
    <lineage>
        <taxon>Eukaryota</taxon>
        <taxon>Viridiplantae</taxon>
        <taxon>Streptophyta</taxon>
        <taxon>Embryophyta</taxon>
        <taxon>Tracheophyta</taxon>
        <taxon>Spermatophyta</taxon>
        <taxon>Magnoliopsida</taxon>
        <taxon>Liliopsida</taxon>
        <taxon>Poales</taxon>
        <taxon>Poaceae</taxon>
        <taxon>PACMAD clade</taxon>
        <taxon>Chloridoideae</taxon>
        <taxon>Cynodonteae</taxon>
        <taxon>Eleusininae</taxon>
        <taxon>Eleusine</taxon>
    </lineage>
</organism>
<accession>A0AAV5F9Y8</accession>